<feature type="region of interest" description="Disordered" evidence="1">
    <location>
        <begin position="1"/>
        <end position="27"/>
    </location>
</feature>
<feature type="compositionally biased region" description="Basic and acidic residues" evidence="1">
    <location>
        <begin position="9"/>
        <end position="18"/>
    </location>
</feature>
<gene>
    <name evidence="2" type="ORF">SVIO_094860</name>
</gene>
<proteinExistence type="predicted"/>
<protein>
    <submittedName>
        <fullName evidence="2">Uncharacterized protein</fullName>
    </submittedName>
</protein>
<name>A0A4D4LLD1_STRVO</name>
<accession>A0A4D4LLD1</accession>
<feature type="region of interest" description="Disordered" evidence="1">
    <location>
        <begin position="42"/>
        <end position="70"/>
    </location>
</feature>
<sequence length="70" mass="7339">MGWLSGEGHGGEHTDDPLRPTAPAGPELIAPWQVSNAYYASAAGRSRPAERNKTALTVGSRWNSGAVPPL</sequence>
<dbReference type="EMBL" id="BJHW01000002">
    <property type="protein sequence ID" value="GDY58863.1"/>
    <property type="molecule type" value="Genomic_DNA"/>
</dbReference>
<dbReference type="Proteomes" id="UP000301309">
    <property type="component" value="Unassembled WGS sequence"/>
</dbReference>
<evidence type="ECO:0000313" key="3">
    <source>
        <dbReference type="Proteomes" id="UP000301309"/>
    </source>
</evidence>
<organism evidence="2 3">
    <name type="scientific">Streptomyces violaceusniger</name>
    <dbReference type="NCBI Taxonomy" id="68280"/>
    <lineage>
        <taxon>Bacteria</taxon>
        <taxon>Bacillati</taxon>
        <taxon>Actinomycetota</taxon>
        <taxon>Actinomycetes</taxon>
        <taxon>Kitasatosporales</taxon>
        <taxon>Streptomycetaceae</taxon>
        <taxon>Streptomyces</taxon>
        <taxon>Streptomyces violaceusniger group</taxon>
    </lineage>
</organism>
<evidence type="ECO:0000256" key="1">
    <source>
        <dbReference type="SAM" id="MobiDB-lite"/>
    </source>
</evidence>
<evidence type="ECO:0000313" key="2">
    <source>
        <dbReference type="EMBL" id="GDY58863.1"/>
    </source>
</evidence>
<feature type="compositionally biased region" description="Polar residues" evidence="1">
    <location>
        <begin position="54"/>
        <end position="63"/>
    </location>
</feature>
<comment type="caution">
    <text evidence="2">The sequence shown here is derived from an EMBL/GenBank/DDBJ whole genome shotgun (WGS) entry which is preliminary data.</text>
</comment>
<dbReference type="AlphaFoldDB" id="A0A4D4LLD1"/>
<keyword evidence="3" id="KW-1185">Reference proteome</keyword>
<reference evidence="2 3" key="1">
    <citation type="journal article" date="2020" name="Int. J. Syst. Evol. Microbiol.">
        <title>Reclassification of Streptomyces castelarensis and Streptomyces sporoclivatus as later heterotypic synonyms of Streptomyces antimycoticus.</title>
        <authorList>
            <person name="Komaki H."/>
            <person name="Tamura T."/>
        </authorList>
    </citation>
    <scope>NUCLEOTIDE SEQUENCE [LARGE SCALE GENOMIC DNA]</scope>
    <source>
        <strain evidence="2 3">NBRC 13459</strain>
    </source>
</reference>